<dbReference type="InterPro" id="IPR008972">
    <property type="entry name" value="Cupredoxin"/>
</dbReference>
<evidence type="ECO:0000256" key="4">
    <source>
        <dbReference type="ARBA" id="ARBA00071970"/>
    </source>
</evidence>
<dbReference type="Proteomes" id="UP000215914">
    <property type="component" value="Chromosome 13"/>
</dbReference>
<dbReference type="SUPFAM" id="SSF49503">
    <property type="entry name" value="Cupredoxins"/>
    <property type="match status" value="1"/>
</dbReference>
<evidence type="ECO:0000256" key="2">
    <source>
        <dbReference type="ARBA" id="ARBA00023008"/>
    </source>
</evidence>
<name>A0A251SWT8_HELAN</name>
<evidence type="ECO:0000313" key="8">
    <source>
        <dbReference type="EMBL" id="KAF5775150.1"/>
    </source>
</evidence>
<dbReference type="PROSITE" id="PS51257">
    <property type="entry name" value="PROKAR_LIPOPROTEIN"/>
    <property type="match status" value="1"/>
</dbReference>
<evidence type="ECO:0000256" key="5">
    <source>
        <dbReference type="ARBA" id="ARBA00082491"/>
    </source>
</evidence>
<keyword evidence="6" id="KW-0732">Signal</keyword>
<sequence length="124" mass="13146">MAKGRGSALVAMVVSCLLLVTLQCELAHAATYVVGDGNGWTFNVAGWEKGKNFNAGDVLVFNYPKGAHNVVVVSKAGYDRCTTTPSDKVYTSGKDQITLVKGLNNVICSFAGHCPSMKIEIFAS</sequence>
<protein>
    <recommendedName>
        <fullName evidence="4">Basic blue protein</fullName>
    </recommendedName>
    <alternativeName>
        <fullName evidence="5">Plantacyanin</fullName>
    </alternativeName>
</protein>
<dbReference type="InParanoid" id="A0A251SWT8"/>
<feature type="signal peptide" evidence="6">
    <location>
        <begin position="1"/>
        <end position="29"/>
    </location>
</feature>
<dbReference type="EMBL" id="CM007902">
    <property type="protein sequence ID" value="OTG03023.1"/>
    <property type="molecule type" value="Genomic_DNA"/>
</dbReference>
<dbReference type="GO" id="GO:0005886">
    <property type="term" value="C:plasma membrane"/>
    <property type="evidence" value="ECO:0000318"/>
    <property type="project" value="GO_Central"/>
</dbReference>
<evidence type="ECO:0000313" key="10">
    <source>
        <dbReference type="Proteomes" id="UP000215914"/>
    </source>
</evidence>
<dbReference type="InterPro" id="IPR041844">
    <property type="entry name" value="Plantacyanin"/>
</dbReference>
<dbReference type="AlphaFoldDB" id="A0A251SWT8"/>
<reference evidence="8" key="3">
    <citation type="submission" date="2020-06" db="EMBL/GenBank/DDBJ databases">
        <title>Helianthus annuus Genome sequencing and assembly Release 2.</title>
        <authorList>
            <person name="Gouzy J."/>
            <person name="Langlade N."/>
            <person name="Munos S."/>
        </authorList>
    </citation>
    <scope>NUCLEOTIDE SEQUENCE</scope>
    <source>
        <tissue evidence="8">Leaves</tissue>
    </source>
</reference>
<keyword evidence="10" id="KW-1185">Reference proteome</keyword>
<feature type="chain" id="PRO_5041060016" description="Basic blue protein" evidence="6">
    <location>
        <begin position="30"/>
        <end position="124"/>
    </location>
</feature>
<dbReference type="InterPro" id="IPR003245">
    <property type="entry name" value="Phytocyanin_dom"/>
</dbReference>
<evidence type="ECO:0000313" key="9">
    <source>
        <dbReference type="EMBL" id="OTG03023.1"/>
    </source>
</evidence>
<proteinExistence type="predicted"/>
<dbReference type="Pfam" id="PF02298">
    <property type="entry name" value="Cu_bind_like"/>
    <property type="match status" value="1"/>
</dbReference>
<keyword evidence="3" id="KW-1015">Disulfide bond</keyword>
<reference evidence="9" key="2">
    <citation type="submission" date="2017-02" db="EMBL/GenBank/DDBJ databases">
        <title>Sunflower complete genome.</title>
        <authorList>
            <person name="Langlade N."/>
            <person name="Munos S."/>
        </authorList>
    </citation>
    <scope>NUCLEOTIDE SEQUENCE [LARGE SCALE GENOMIC DNA]</scope>
    <source>
        <tissue evidence="9">Leaves</tissue>
    </source>
</reference>
<dbReference type="FunCoup" id="A0A251SWT8">
    <property type="interactions" value="296"/>
</dbReference>
<accession>A0A251SWT8</accession>
<dbReference type="Gramene" id="mRNA:HanXRQr2_Chr13g0608801">
    <property type="protein sequence ID" value="mRNA:HanXRQr2_Chr13g0608801"/>
    <property type="gene ID" value="HanXRQr2_Chr13g0608801"/>
</dbReference>
<evidence type="ECO:0000256" key="6">
    <source>
        <dbReference type="SAM" id="SignalP"/>
    </source>
</evidence>
<evidence type="ECO:0000259" key="7">
    <source>
        <dbReference type="PROSITE" id="PS51485"/>
    </source>
</evidence>
<dbReference type="GO" id="GO:0009055">
    <property type="term" value="F:electron transfer activity"/>
    <property type="evidence" value="ECO:0007669"/>
    <property type="project" value="InterPro"/>
</dbReference>
<dbReference type="OMA" id="CEMAHSA"/>
<feature type="domain" description="Phytocyanin" evidence="7">
    <location>
        <begin position="30"/>
        <end position="124"/>
    </location>
</feature>
<keyword evidence="1" id="KW-0479">Metal-binding</keyword>
<dbReference type="PANTHER" id="PTHR33021">
    <property type="entry name" value="BLUE COPPER PROTEIN"/>
    <property type="match status" value="1"/>
</dbReference>
<dbReference type="EMBL" id="MNCJ02000328">
    <property type="protein sequence ID" value="KAF5775150.1"/>
    <property type="molecule type" value="Genomic_DNA"/>
</dbReference>
<organism evidence="9 10">
    <name type="scientific">Helianthus annuus</name>
    <name type="common">Common sunflower</name>
    <dbReference type="NCBI Taxonomy" id="4232"/>
    <lineage>
        <taxon>Eukaryota</taxon>
        <taxon>Viridiplantae</taxon>
        <taxon>Streptophyta</taxon>
        <taxon>Embryophyta</taxon>
        <taxon>Tracheophyta</taxon>
        <taxon>Spermatophyta</taxon>
        <taxon>Magnoliopsida</taxon>
        <taxon>eudicotyledons</taxon>
        <taxon>Gunneridae</taxon>
        <taxon>Pentapetalae</taxon>
        <taxon>asterids</taxon>
        <taxon>campanulids</taxon>
        <taxon>Asterales</taxon>
        <taxon>Asteraceae</taxon>
        <taxon>Asteroideae</taxon>
        <taxon>Heliantheae alliance</taxon>
        <taxon>Heliantheae</taxon>
        <taxon>Helianthus</taxon>
    </lineage>
</organism>
<dbReference type="FunFam" id="2.60.40.420:FF:000013">
    <property type="entry name" value="basic blue protein-like"/>
    <property type="match status" value="1"/>
</dbReference>
<dbReference type="PROSITE" id="PS51485">
    <property type="entry name" value="PHYTOCYANIN"/>
    <property type="match status" value="1"/>
</dbReference>
<dbReference type="OrthoDB" id="2011645at2759"/>
<dbReference type="PANTHER" id="PTHR33021:SF9">
    <property type="entry name" value="PUTATIVE, EXPRESSED-RELATED"/>
    <property type="match status" value="1"/>
</dbReference>
<reference evidence="8 10" key="1">
    <citation type="journal article" date="2017" name="Nature">
        <title>The sunflower genome provides insights into oil metabolism, flowering and Asterid evolution.</title>
        <authorList>
            <person name="Badouin H."/>
            <person name="Gouzy J."/>
            <person name="Grassa C.J."/>
            <person name="Murat F."/>
            <person name="Staton S.E."/>
            <person name="Cottret L."/>
            <person name="Lelandais-Briere C."/>
            <person name="Owens G.L."/>
            <person name="Carrere S."/>
            <person name="Mayjonade B."/>
            <person name="Legrand L."/>
            <person name="Gill N."/>
            <person name="Kane N.C."/>
            <person name="Bowers J.E."/>
            <person name="Hubner S."/>
            <person name="Bellec A."/>
            <person name="Berard A."/>
            <person name="Berges H."/>
            <person name="Blanchet N."/>
            <person name="Boniface M.C."/>
            <person name="Brunel D."/>
            <person name="Catrice O."/>
            <person name="Chaidir N."/>
            <person name="Claudel C."/>
            <person name="Donnadieu C."/>
            <person name="Faraut T."/>
            <person name="Fievet G."/>
            <person name="Helmstetter N."/>
            <person name="King M."/>
            <person name="Knapp S.J."/>
            <person name="Lai Z."/>
            <person name="Le Paslier M.C."/>
            <person name="Lippi Y."/>
            <person name="Lorenzon L."/>
            <person name="Mandel J.R."/>
            <person name="Marage G."/>
            <person name="Marchand G."/>
            <person name="Marquand E."/>
            <person name="Bret-Mestries E."/>
            <person name="Morien E."/>
            <person name="Nambeesan S."/>
            <person name="Nguyen T."/>
            <person name="Pegot-Espagnet P."/>
            <person name="Pouilly N."/>
            <person name="Raftis F."/>
            <person name="Sallet E."/>
            <person name="Schiex T."/>
            <person name="Thomas J."/>
            <person name="Vandecasteele C."/>
            <person name="Vares D."/>
            <person name="Vear F."/>
            <person name="Vautrin S."/>
            <person name="Crespi M."/>
            <person name="Mangin B."/>
            <person name="Burke J.M."/>
            <person name="Salse J."/>
            <person name="Munos S."/>
            <person name="Vincourt P."/>
            <person name="Rieseberg L.H."/>
            <person name="Langlade N.B."/>
        </authorList>
    </citation>
    <scope>NUCLEOTIDE SEQUENCE [LARGE SCALE GENOMIC DNA]</scope>
    <source>
        <strain evidence="10">cv. SF193</strain>
        <tissue evidence="8">Leaves</tissue>
    </source>
</reference>
<dbReference type="InterPro" id="IPR039391">
    <property type="entry name" value="Phytocyanin-like"/>
</dbReference>
<evidence type="ECO:0000256" key="1">
    <source>
        <dbReference type="ARBA" id="ARBA00022723"/>
    </source>
</evidence>
<evidence type="ECO:0000256" key="3">
    <source>
        <dbReference type="ARBA" id="ARBA00023157"/>
    </source>
</evidence>
<dbReference type="CDD" id="cd11013">
    <property type="entry name" value="Plantacyanin"/>
    <property type="match status" value="1"/>
</dbReference>
<gene>
    <name evidence="9" type="primary">ARPN</name>
    <name evidence="9" type="ORF">HannXRQ_Chr13g0419491</name>
    <name evidence="8" type="ORF">HanXRQr2_Chr13g0608801</name>
</gene>
<dbReference type="Gene3D" id="2.60.40.420">
    <property type="entry name" value="Cupredoxins - blue copper proteins"/>
    <property type="match status" value="1"/>
</dbReference>
<dbReference type="GO" id="GO:0046872">
    <property type="term" value="F:metal ion binding"/>
    <property type="evidence" value="ECO:0007669"/>
    <property type="project" value="UniProtKB-KW"/>
</dbReference>
<keyword evidence="2" id="KW-0186">Copper</keyword>